<keyword evidence="17" id="KW-0186">Copper</keyword>
<feature type="transmembrane region" description="Helical" evidence="23">
    <location>
        <begin position="540"/>
        <end position="563"/>
    </location>
</feature>
<dbReference type="RefSeq" id="WP_306100860.1">
    <property type="nucleotide sequence ID" value="NZ_CP162601.1"/>
</dbReference>
<keyword evidence="14" id="KW-0460">Magnesium</keyword>
<gene>
    <name evidence="26" type="ORF">AB0763_09810</name>
</gene>
<evidence type="ECO:0000256" key="16">
    <source>
        <dbReference type="ARBA" id="ARBA00022989"/>
    </source>
</evidence>
<dbReference type="InterPro" id="IPR017969">
    <property type="entry name" value="Heavy-metal-associated_CS"/>
</dbReference>
<dbReference type="CDD" id="cd02094">
    <property type="entry name" value="P-type_ATPase_Cu-like"/>
    <property type="match status" value="1"/>
</dbReference>
<evidence type="ECO:0000256" key="8">
    <source>
        <dbReference type="ARBA" id="ARBA00022692"/>
    </source>
</evidence>
<keyword evidence="15" id="KW-1278">Translocase</keyword>
<dbReference type="NCBIfam" id="TIGR01525">
    <property type="entry name" value="ATPase-IB_hvy"/>
    <property type="match status" value="1"/>
</dbReference>
<dbReference type="InterPro" id="IPR023298">
    <property type="entry name" value="ATPase_P-typ_TM_dom_sf"/>
</dbReference>
<dbReference type="FunFam" id="3.30.70.100:FF:000001">
    <property type="entry name" value="ATPase copper transporting beta"/>
    <property type="match status" value="1"/>
</dbReference>
<evidence type="ECO:0000313" key="26">
    <source>
        <dbReference type="EMBL" id="XDK24510.1"/>
    </source>
</evidence>
<keyword evidence="8 23" id="KW-0812">Transmembrane</keyword>
<keyword evidence="18" id="KW-0406">Ion transport</keyword>
<dbReference type="GO" id="GO:0055070">
    <property type="term" value="P:copper ion homeostasis"/>
    <property type="evidence" value="ECO:0007669"/>
    <property type="project" value="TreeGrafter"/>
</dbReference>
<dbReference type="GO" id="GO:0043682">
    <property type="term" value="F:P-type divalent copper transporter activity"/>
    <property type="evidence" value="ECO:0007669"/>
    <property type="project" value="TreeGrafter"/>
</dbReference>
<dbReference type="SUPFAM" id="SSF56784">
    <property type="entry name" value="HAD-like"/>
    <property type="match status" value="1"/>
</dbReference>
<dbReference type="PRINTS" id="PR00943">
    <property type="entry name" value="CUATPASE"/>
</dbReference>
<dbReference type="SUPFAM" id="SSF81653">
    <property type="entry name" value="Calcium ATPase, transduction domain A"/>
    <property type="match status" value="1"/>
</dbReference>
<name>A0AB39HEM6_9VIBR</name>
<dbReference type="GO" id="GO:0016887">
    <property type="term" value="F:ATP hydrolysis activity"/>
    <property type="evidence" value="ECO:0007669"/>
    <property type="project" value="InterPro"/>
</dbReference>
<feature type="compositionally biased region" description="Polar residues" evidence="24">
    <location>
        <begin position="130"/>
        <end position="156"/>
    </location>
</feature>
<keyword evidence="11 23" id="KW-0547">Nucleotide-binding</keyword>
<dbReference type="PROSITE" id="PS01229">
    <property type="entry name" value="COF_2"/>
    <property type="match status" value="1"/>
</dbReference>
<evidence type="ECO:0000256" key="12">
    <source>
        <dbReference type="ARBA" id="ARBA00022796"/>
    </source>
</evidence>
<dbReference type="SUPFAM" id="SSF81665">
    <property type="entry name" value="Calcium ATPase, transmembrane domain M"/>
    <property type="match status" value="1"/>
</dbReference>
<evidence type="ECO:0000256" key="7">
    <source>
        <dbReference type="ARBA" id="ARBA00022553"/>
    </source>
</evidence>
<protein>
    <recommendedName>
        <fullName evidence="4">Copper-exporting P-type ATPase</fullName>
        <ecNumber evidence="3">7.2.2.8</ecNumber>
    </recommendedName>
    <alternativeName>
        <fullName evidence="20">Copper-exporting P-type ATPase A</fullName>
    </alternativeName>
    <alternativeName>
        <fullName evidence="21">Cu(+)-exporting ATPase</fullName>
    </alternativeName>
</protein>
<dbReference type="GO" id="GO:0005886">
    <property type="term" value="C:plasma membrane"/>
    <property type="evidence" value="ECO:0007669"/>
    <property type="project" value="UniProtKB-SubCell"/>
</dbReference>
<evidence type="ECO:0000256" key="20">
    <source>
        <dbReference type="ARBA" id="ARBA00029719"/>
    </source>
</evidence>
<feature type="transmembrane region" description="Helical" evidence="23">
    <location>
        <begin position="260"/>
        <end position="280"/>
    </location>
</feature>
<dbReference type="NCBIfam" id="TIGR01494">
    <property type="entry name" value="ATPase_P-type"/>
    <property type="match status" value="1"/>
</dbReference>
<dbReference type="Gene3D" id="3.40.1110.10">
    <property type="entry name" value="Calcium-transporting ATPase, cytoplasmic domain N"/>
    <property type="match status" value="1"/>
</dbReference>
<keyword evidence="16 23" id="KW-1133">Transmembrane helix</keyword>
<dbReference type="Gene3D" id="2.70.150.10">
    <property type="entry name" value="Calcium-transporting ATPase, cytoplasmic transduction domain A"/>
    <property type="match status" value="1"/>
</dbReference>
<dbReference type="PROSITE" id="PS00154">
    <property type="entry name" value="ATPASE_E1_E2"/>
    <property type="match status" value="1"/>
</dbReference>
<comment type="catalytic activity">
    <reaction evidence="22">
        <text>Cu(+)(in) + ATP + H2O = Cu(+)(out) + ADP + phosphate + H(+)</text>
        <dbReference type="Rhea" id="RHEA:25792"/>
        <dbReference type="ChEBI" id="CHEBI:15377"/>
        <dbReference type="ChEBI" id="CHEBI:15378"/>
        <dbReference type="ChEBI" id="CHEBI:30616"/>
        <dbReference type="ChEBI" id="CHEBI:43474"/>
        <dbReference type="ChEBI" id="CHEBI:49552"/>
        <dbReference type="ChEBI" id="CHEBI:456216"/>
        <dbReference type="EC" id="7.2.2.8"/>
    </reaction>
</comment>
<dbReference type="SFLD" id="SFLDS00003">
    <property type="entry name" value="Haloacid_Dehalogenase"/>
    <property type="match status" value="1"/>
</dbReference>
<dbReference type="Pfam" id="PF00122">
    <property type="entry name" value="E1-E2_ATPase"/>
    <property type="match status" value="1"/>
</dbReference>
<dbReference type="PANTHER" id="PTHR43520">
    <property type="entry name" value="ATP7, ISOFORM B"/>
    <property type="match status" value="1"/>
</dbReference>
<dbReference type="PROSITE" id="PS01047">
    <property type="entry name" value="HMA_1"/>
    <property type="match status" value="1"/>
</dbReference>
<evidence type="ECO:0000256" key="14">
    <source>
        <dbReference type="ARBA" id="ARBA00022842"/>
    </source>
</evidence>
<evidence type="ECO:0000256" key="18">
    <source>
        <dbReference type="ARBA" id="ARBA00023065"/>
    </source>
</evidence>
<evidence type="ECO:0000256" key="3">
    <source>
        <dbReference type="ARBA" id="ARBA00012517"/>
    </source>
</evidence>
<dbReference type="GO" id="GO:0005524">
    <property type="term" value="F:ATP binding"/>
    <property type="evidence" value="ECO:0007669"/>
    <property type="project" value="UniProtKB-UniRule"/>
</dbReference>
<keyword evidence="13 23" id="KW-0067">ATP-binding</keyword>
<evidence type="ECO:0000256" key="17">
    <source>
        <dbReference type="ARBA" id="ARBA00023008"/>
    </source>
</evidence>
<dbReference type="EMBL" id="CP162601">
    <property type="protein sequence ID" value="XDK24510.1"/>
    <property type="molecule type" value="Genomic_DNA"/>
</dbReference>
<dbReference type="CDD" id="cd00371">
    <property type="entry name" value="HMA"/>
    <property type="match status" value="3"/>
</dbReference>
<keyword evidence="6 23" id="KW-1003">Cell membrane</keyword>
<keyword evidence="10" id="KW-0677">Repeat</keyword>
<sequence length="910" mass="98802">MSNTTLPIHGLHCHQCVDKAKRALERHGIAFSALDKETLTLEERVPLSVLEHTFEEYGYHVGSQKHYRLLGLSCQACVNKLQRQLEKSDKIAVQSLDTDYLKVSTTLSDLELQAMVSELGYQAESITDSSVNDQTHVDTHSSSSPLTQQEPSSRSPSYEKRTTRQETNDLESYYLVIEGMTCASCVASVEKALNHHQGVQKTQVSLAEQSALIYTHSLSDSDKKAIRQSVQQAGYQADFVVHDQLQTAQSQQLFKQKKDYQYGAIAGLATGVPLMLWGALGGSMQVTTASQQWAWGSIGILCFALLATVGRHFFIHAWQAIKFGRTTMDTLVALGTGAAWLYSMCVVIWPGAFPEQSRHLYFEASAMIIGLISLGHYIQTKAKQDTTKSLQQLVQLQPQTALRVTEQGDQEIALKHVALGMHLRVTPGSRVPVDGRIIKGESFFDESMLTGESMPVSKSPGYDVSAGTQNQQGSVIIEATGVGEDTVLANIIARVRQAQSSKPKIAQLVDQVAAVFVPVVIVIALLSALIWWLWGPEPQLNYMMVVATTVLIIACPCALGLATPLSITTAVGKAAQLGILIKDADALQQASKINTVVFDKTGTLTQGKPQVQDFVTAQSHAQQEVLALFYGLEQGSEHPLAQAICQFSQQKKVLAADVEQFESVTGQGVKGQYHQQVALLGSLDFLKQHAIDCQEFSDSIRTYQQQAWTPIGLALDGHMVGLVGVADTIKPDAKQTISHLKQLGINTVMLTGDDHYVATRVGEQLGIDTVVAHVLPEQKYDYLVQYQQQGQRVAMVGDGINDAPALAQADMGIAMGNGSDIAISTAHMTLLKSSPYALIEAIALSKATMKNIKQNLVGAFLYNCLGIPVAAGILYPLWGVLLNPVVAGSAMALSSITVVLNAHRLKHFTS</sequence>
<feature type="transmembrane region" description="Helical" evidence="23">
    <location>
        <begin position="512"/>
        <end position="534"/>
    </location>
</feature>
<dbReference type="InterPro" id="IPR027256">
    <property type="entry name" value="P-typ_ATPase_IB"/>
</dbReference>
<reference evidence="26" key="1">
    <citation type="submission" date="2024-07" db="EMBL/GenBank/DDBJ databases">
        <title>Genome Analysis of a Potential Novel Vibrio Species Secreting pH- and Thermo-stable Alginate Lyase and its Application in Producing Alginate Oligosaccharides.</title>
        <authorList>
            <person name="Huang H."/>
            <person name="Bao K."/>
        </authorList>
    </citation>
    <scope>NUCLEOTIDE SEQUENCE</scope>
    <source>
        <strain evidence="26">HB236076</strain>
    </source>
</reference>
<evidence type="ECO:0000256" key="5">
    <source>
        <dbReference type="ARBA" id="ARBA00022448"/>
    </source>
</evidence>
<keyword evidence="5" id="KW-0813">Transport</keyword>
<dbReference type="Pfam" id="PF00702">
    <property type="entry name" value="Hydrolase"/>
    <property type="match status" value="1"/>
</dbReference>
<keyword evidence="12" id="KW-0187">Copper transport</keyword>
<evidence type="ECO:0000256" key="11">
    <source>
        <dbReference type="ARBA" id="ARBA00022741"/>
    </source>
</evidence>
<dbReference type="Gene3D" id="3.40.50.1000">
    <property type="entry name" value="HAD superfamily/HAD-like"/>
    <property type="match status" value="1"/>
</dbReference>
<evidence type="ECO:0000256" key="24">
    <source>
        <dbReference type="SAM" id="MobiDB-lite"/>
    </source>
</evidence>
<dbReference type="InterPro" id="IPR023299">
    <property type="entry name" value="ATPase_P-typ_cyto_dom_N"/>
</dbReference>
<dbReference type="InterPro" id="IPR036163">
    <property type="entry name" value="HMA_dom_sf"/>
</dbReference>
<dbReference type="InterPro" id="IPR001757">
    <property type="entry name" value="P_typ_ATPase"/>
</dbReference>
<evidence type="ECO:0000256" key="1">
    <source>
        <dbReference type="ARBA" id="ARBA00004651"/>
    </source>
</evidence>
<evidence type="ECO:0000256" key="15">
    <source>
        <dbReference type="ARBA" id="ARBA00022967"/>
    </source>
</evidence>
<feature type="transmembrane region" description="Helical" evidence="23">
    <location>
        <begin position="359"/>
        <end position="378"/>
    </location>
</feature>
<dbReference type="GO" id="GO:0005507">
    <property type="term" value="F:copper ion binding"/>
    <property type="evidence" value="ECO:0007669"/>
    <property type="project" value="TreeGrafter"/>
</dbReference>
<feature type="domain" description="HMA" evidence="25">
    <location>
        <begin position="171"/>
        <end position="238"/>
    </location>
</feature>
<dbReference type="InterPro" id="IPR018303">
    <property type="entry name" value="ATPase_P-typ_P_site"/>
</dbReference>
<organism evidence="26">
    <name type="scientific">Vibrio sp. HB236076</name>
    <dbReference type="NCBI Taxonomy" id="3232307"/>
    <lineage>
        <taxon>Bacteria</taxon>
        <taxon>Pseudomonadati</taxon>
        <taxon>Pseudomonadota</taxon>
        <taxon>Gammaproteobacteria</taxon>
        <taxon>Vibrionales</taxon>
        <taxon>Vibrionaceae</taxon>
        <taxon>Vibrio</taxon>
    </lineage>
</organism>
<dbReference type="EC" id="7.2.2.8" evidence="3"/>
<dbReference type="KEGG" id="vih:AB0763_09810"/>
<keyword evidence="7" id="KW-0597">Phosphoprotein</keyword>
<proteinExistence type="inferred from homology"/>
<dbReference type="AlphaFoldDB" id="A0AB39HEM6"/>
<evidence type="ECO:0000256" key="13">
    <source>
        <dbReference type="ARBA" id="ARBA00022840"/>
    </source>
</evidence>
<dbReference type="InterPro" id="IPR059000">
    <property type="entry name" value="ATPase_P-type_domA"/>
</dbReference>
<feature type="region of interest" description="Disordered" evidence="24">
    <location>
        <begin position="130"/>
        <end position="165"/>
    </location>
</feature>
<comment type="similarity">
    <text evidence="2 23">Belongs to the cation transport ATPase (P-type) (TC 3.A.3) family. Type IB subfamily.</text>
</comment>
<dbReference type="PROSITE" id="PS50846">
    <property type="entry name" value="HMA_2"/>
    <property type="match status" value="1"/>
</dbReference>
<dbReference type="SFLD" id="SFLDF00027">
    <property type="entry name" value="p-type_atpase"/>
    <property type="match status" value="1"/>
</dbReference>
<dbReference type="InterPro" id="IPR006121">
    <property type="entry name" value="HMA_dom"/>
</dbReference>
<feature type="transmembrane region" description="Helical" evidence="23">
    <location>
        <begin position="331"/>
        <end position="353"/>
    </location>
</feature>
<accession>A0AB39HEM6</accession>
<evidence type="ECO:0000256" key="4">
    <source>
        <dbReference type="ARBA" id="ARBA00015102"/>
    </source>
</evidence>
<evidence type="ECO:0000256" key="23">
    <source>
        <dbReference type="RuleBase" id="RU362081"/>
    </source>
</evidence>
<feature type="transmembrane region" description="Helical" evidence="23">
    <location>
        <begin position="881"/>
        <end position="902"/>
    </location>
</feature>
<dbReference type="Pfam" id="PF00403">
    <property type="entry name" value="HMA"/>
    <property type="match status" value="1"/>
</dbReference>
<evidence type="ECO:0000256" key="19">
    <source>
        <dbReference type="ARBA" id="ARBA00023136"/>
    </source>
</evidence>
<evidence type="ECO:0000256" key="2">
    <source>
        <dbReference type="ARBA" id="ARBA00006024"/>
    </source>
</evidence>
<dbReference type="NCBIfam" id="TIGR01511">
    <property type="entry name" value="ATPase-IB1_Cu"/>
    <property type="match status" value="1"/>
</dbReference>
<dbReference type="SUPFAM" id="SSF55008">
    <property type="entry name" value="HMA, heavy metal-associated domain"/>
    <property type="match status" value="2"/>
</dbReference>
<keyword evidence="9 23" id="KW-0479">Metal-binding</keyword>
<dbReference type="InterPro" id="IPR036412">
    <property type="entry name" value="HAD-like_sf"/>
</dbReference>
<dbReference type="GO" id="GO:0140581">
    <property type="term" value="F:P-type monovalent copper transporter activity"/>
    <property type="evidence" value="ECO:0007669"/>
    <property type="project" value="UniProtKB-EC"/>
</dbReference>
<dbReference type="InterPro" id="IPR008250">
    <property type="entry name" value="ATPase_P-typ_transduc_dom_A_sf"/>
</dbReference>
<dbReference type="GO" id="GO:0060003">
    <property type="term" value="P:copper ion export"/>
    <property type="evidence" value="ECO:0007669"/>
    <property type="project" value="UniProtKB-ARBA"/>
</dbReference>
<dbReference type="Gene3D" id="3.30.70.100">
    <property type="match status" value="2"/>
</dbReference>
<dbReference type="InterPro" id="IPR023214">
    <property type="entry name" value="HAD_sf"/>
</dbReference>
<feature type="transmembrane region" description="Helical" evidence="23">
    <location>
        <begin position="856"/>
        <end position="875"/>
    </location>
</feature>
<feature type="transmembrane region" description="Helical" evidence="23">
    <location>
        <begin position="292"/>
        <end position="310"/>
    </location>
</feature>
<dbReference type="FunFam" id="2.70.150.10:FF:000020">
    <property type="entry name" value="Copper-exporting P-type ATPase A"/>
    <property type="match status" value="1"/>
</dbReference>
<comment type="subcellular location">
    <subcellularLocation>
        <location evidence="1">Cell membrane</location>
        <topology evidence="1">Multi-pass membrane protein</topology>
    </subcellularLocation>
</comment>
<dbReference type="SFLD" id="SFLDG00002">
    <property type="entry name" value="C1.7:_P-type_atpase_like"/>
    <property type="match status" value="1"/>
</dbReference>
<evidence type="ECO:0000256" key="6">
    <source>
        <dbReference type="ARBA" id="ARBA00022475"/>
    </source>
</evidence>
<dbReference type="InterPro" id="IPR044492">
    <property type="entry name" value="P_typ_ATPase_HD_dom"/>
</dbReference>
<keyword evidence="19 23" id="KW-0472">Membrane</keyword>
<evidence type="ECO:0000256" key="21">
    <source>
        <dbReference type="ARBA" id="ARBA00033239"/>
    </source>
</evidence>
<dbReference type="PRINTS" id="PR00119">
    <property type="entry name" value="CATATPASE"/>
</dbReference>
<evidence type="ECO:0000256" key="9">
    <source>
        <dbReference type="ARBA" id="ARBA00022723"/>
    </source>
</evidence>
<dbReference type="PANTHER" id="PTHR43520:SF6">
    <property type="entry name" value="COPPER-EXPORTING P-TYPE ATPASE"/>
    <property type="match status" value="1"/>
</dbReference>
<evidence type="ECO:0000256" key="22">
    <source>
        <dbReference type="ARBA" id="ARBA00049289"/>
    </source>
</evidence>
<evidence type="ECO:0000259" key="25">
    <source>
        <dbReference type="PROSITE" id="PS50846"/>
    </source>
</evidence>
<evidence type="ECO:0000256" key="10">
    <source>
        <dbReference type="ARBA" id="ARBA00022737"/>
    </source>
</evidence>